<keyword evidence="3" id="KW-1185">Reference proteome</keyword>
<proteinExistence type="predicted"/>
<dbReference type="InParanoid" id="A0A674DYK9"/>
<accession>A0A674DYK9</accession>
<dbReference type="InterPro" id="IPR043502">
    <property type="entry name" value="DNA/RNA_pol_sf"/>
</dbReference>
<organism evidence="2 3">
    <name type="scientific">Salmo trutta</name>
    <name type="common">Brown trout</name>
    <dbReference type="NCBI Taxonomy" id="8032"/>
    <lineage>
        <taxon>Eukaryota</taxon>
        <taxon>Metazoa</taxon>
        <taxon>Chordata</taxon>
        <taxon>Craniata</taxon>
        <taxon>Vertebrata</taxon>
        <taxon>Euteleostomi</taxon>
        <taxon>Actinopterygii</taxon>
        <taxon>Neopterygii</taxon>
        <taxon>Teleostei</taxon>
        <taxon>Protacanthopterygii</taxon>
        <taxon>Salmoniformes</taxon>
        <taxon>Salmonidae</taxon>
        <taxon>Salmoninae</taxon>
        <taxon>Salmo</taxon>
    </lineage>
</organism>
<dbReference type="SUPFAM" id="SSF56672">
    <property type="entry name" value="DNA/RNA polymerases"/>
    <property type="match status" value="1"/>
</dbReference>
<dbReference type="PROSITE" id="PS50878">
    <property type="entry name" value="RT_POL"/>
    <property type="match status" value="1"/>
</dbReference>
<dbReference type="Pfam" id="PF00078">
    <property type="entry name" value="RVT_1"/>
    <property type="match status" value="1"/>
</dbReference>
<dbReference type="Proteomes" id="UP000472277">
    <property type="component" value="Chromosome 33"/>
</dbReference>
<dbReference type="InterPro" id="IPR000477">
    <property type="entry name" value="RT_dom"/>
</dbReference>
<reference evidence="2" key="1">
    <citation type="submission" date="2025-08" db="UniProtKB">
        <authorList>
            <consortium name="Ensembl"/>
        </authorList>
    </citation>
    <scope>IDENTIFICATION</scope>
</reference>
<evidence type="ECO:0000259" key="1">
    <source>
        <dbReference type="PROSITE" id="PS50878"/>
    </source>
</evidence>
<dbReference type="OMA" id="FRFRAIK"/>
<evidence type="ECO:0000313" key="2">
    <source>
        <dbReference type="Ensembl" id="ENSSTUP00000100579.1"/>
    </source>
</evidence>
<dbReference type="CDD" id="cd01650">
    <property type="entry name" value="RT_nLTR_like"/>
    <property type="match status" value="1"/>
</dbReference>
<dbReference type="Ensembl" id="ENSSTUT00000107903.1">
    <property type="protein sequence ID" value="ENSSTUP00000100579.1"/>
    <property type="gene ID" value="ENSSTUG00000045078.1"/>
</dbReference>
<reference evidence="2" key="2">
    <citation type="submission" date="2025-09" db="UniProtKB">
        <authorList>
            <consortium name="Ensembl"/>
        </authorList>
    </citation>
    <scope>IDENTIFICATION</scope>
</reference>
<evidence type="ECO:0000313" key="3">
    <source>
        <dbReference type="Proteomes" id="UP000472277"/>
    </source>
</evidence>
<protein>
    <recommendedName>
        <fullName evidence="1">Reverse transcriptase domain-containing protein</fullName>
    </recommendedName>
</protein>
<dbReference type="PANTHER" id="PTHR33332">
    <property type="entry name" value="REVERSE TRANSCRIPTASE DOMAIN-CONTAINING PROTEIN"/>
    <property type="match status" value="1"/>
</dbReference>
<sequence length="519" mass="59085">MSNKICSFSLQTVSVEEVLNLLKSLPDGKSTGYDLMDNFLLRCAAPQIAVPLRYIFNWSLEKGMFANVWKHAKLCPTPKDCKEPATPANSRPISLLPTLSKILEGIVSRQIWEYMENNDLITANQHAYRKNHSTTTALVDMTDQWLNAMDNGKFVGVLFLDFSAAFDLVDHEIILTKLMHYGFKEVALNWVQSYLTDRKQSTYINGSFSSPHALNCGIPQGSCLGPLLYLIYTNDLSYALAETQATIFADDTTIYAAGQSVQQVQQALQGDLENIREWVCQNKLVLNTKKTKVMLVCSTRKRPKQHGIQLSMGGVQIEEVAETKLLGVQLDNCLSWSSQITNLCKKNIKTACIIRRIAKYLPGKILKQITQALIESQVNYCSVVWGNESSSEVRRLQIAQNKAASIVLRWRYGFSVAVISNVLGWSSIDKIIEKNMLVLFHNIHHLKRPSTIHNGNQLVRDRHSVNTRNRLSTIYALSRQKREIGKRTFRFRAIKKWNKLTEQTRNLSIYTFKHYFKTI</sequence>
<name>A0A674DYK9_SALTR</name>
<dbReference type="GeneTree" id="ENSGT01120000271879"/>
<feature type="domain" description="Reverse transcriptase" evidence="1">
    <location>
        <begin position="58"/>
        <end position="310"/>
    </location>
</feature>
<dbReference type="AlphaFoldDB" id="A0A674DYK9"/>